<dbReference type="SUPFAM" id="SSF90229">
    <property type="entry name" value="CCCH zinc finger"/>
    <property type="match status" value="2"/>
</dbReference>
<dbReference type="InterPro" id="IPR036855">
    <property type="entry name" value="Znf_CCCH_sf"/>
</dbReference>
<evidence type="ECO:0000256" key="3">
    <source>
        <dbReference type="ARBA" id="ARBA00022679"/>
    </source>
</evidence>
<dbReference type="Gene3D" id="4.10.1000.10">
    <property type="entry name" value="Zinc finger, CCCH-type"/>
    <property type="match status" value="2"/>
</dbReference>
<feature type="domain" description="C3H1-type" evidence="11">
    <location>
        <begin position="11"/>
        <end position="33"/>
    </location>
</feature>
<dbReference type="Gene3D" id="3.30.40.10">
    <property type="entry name" value="Zinc/RING finger domain, C3HC4 (zinc finger)"/>
    <property type="match status" value="1"/>
</dbReference>
<dbReference type="Proteomes" id="UP000695007">
    <property type="component" value="Unplaced"/>
</dbReference>
<evidence type="ECO:0000256" key="6">
    <source>
        <dbReference type="ARBA" id="ARBA00022771"/>
    </source>
</evidence>
<feature type="domain" description="C3H1-type" evidence="11">
    <location>
        <begin position="52"/>
        <end position="79"/>
    </location>
</feature>
<dbReference type="Pfam" id="PF00097">
    <property type="entry name" value="zf-C3HC4"/>
    <property type="match status" value="1"/>
</dbReference>
<dbReference type="AlphaFoldDB" id="A0AAJ6YGN8"/>
<dbReference type="InterPro" id="IPR001841">
    <property type="entry name" value="Znf_RING"/>
</dbReference>
<dbReference type="GeneID" id="105362087"/>
<feature type="domain" description="C3H1-type" evidence="11">
    <location>
        <begin position="404"/>
        <end position="433"/>
    </location>
</feature>
<dbReference type="EC" id="2.3.2.27" evidence="2"/>
<feature type="zinc finger region" description="C3H1-type" evidence="9">
    <location>
        <begin position="404"/>
        <end position="433"/>
    </location>
</feature>
<dbReference type="PANTHER" id="PTHR11224:SF10">
    <property type="entry name" value="IP09428P-RELATED"/>
    <property type="match status" value="1"/>
</dbReference>
<dbReference type="GO" id="GO:0000209">
    <property type="term" value="P:protein polyubiquitination"/>
    <property type="evidence" value="ECO:0007669"/>
    <property type="project" value="InterPro"/>
</dbReference>
<comment type="catalytic activity">
    <reaction evidence="1">
        <text>S-ubiquitinyl-[E2 ubiquitin-conjugating enzyme]-L-cysteine + [acceptor protein]-L-lysine = [E2 ubiquitin-conjugating enzyme]-L-cysteine + N(6)-ubiquitinyl-[acceptor protein]-L-lysine.</text>
        <dbReference type="EC" id="2.3.2.27"/>
    </reaction>
</comment>
<dbReference type="InterPro" id="IPR017907">
    <property type="entry name" value="Znf_RING_CS"/>
</dbReference>
<dbReference type="InterPro" id="IPR013083">
    <property type="entry name" value="Znf_RING/FYVE/PHD"/>
</dbReference>
<feature type="zinc finger region" description="C3H1-type" evidence="9">
    <location>
        <begin position="52"/>
        <end position="79"/>
    </location>
</feature>
<dbReference type="InterPro" id="IPR018957">
    <property type="entry name" value="Znf_C3HC4_RING-type"/>
</dbReference>
<feature type="zinc finger region" description="C3H1-type" evidence="9">
    <location>
        <begin position="11"/>
        <end position="33"/>
    </location>
</feature>
<keyword evidence="12" id="KW-1185">Reference proteome</keyword>
<dbReference type="InterPro" id="IPR045072">
    <property type="entry name" value="MKRN-like"/>
</dbReference>
<dbReference type="PROSITE" id="PS00518">
    <property type="entry name" value="ZF_RING_1"/>
    <property type="match status" value="1"/>
</dbReference>
<accession>A0AAJ6YGN8</accession>
<dbReference type="RefSeq" id="XP_011497726.1">
    <property type="nucleotide sequence ID" value="XM_011499424.1"/>
</dbReference>
<dbReference type="PROSITE" id="PS50089">
    <property type="entry name" value="ZF_RING_2"/>
    <property type="match status" value="1"/>
</dbReference>
<proteinExistence type="predicted"/>
<organism evidence="12 13">
    <name type="scientific">Ceratosolen solmsi marchali</name>
    <dbReference type="NCBI Taxonomy" id="326594"/>
    <lineage>
        <taxon>Eukaryota</taxon>
        <taxon>Metazoa</taxon>
        <taxon>Ecdysozoa</taxon>
        <taxon>Arthropoda</taxon>
        <taxon>Hexapoda</taxon>
        <taxon>Insecta</taxon>
        <taxon>Pterygota</taxon>
        <taxon>Neoptera</taxon>
        <taxon>Endopterygota</taxon>
        <taxon>Hymenoptera</taxon>
        <taxon>Apocrita</taxon>
        <taxon>Proctotrupomorpha</taxon>
        <taxon>Chalcidoidea</taxon>
        <taxon>Agaonidae</taxon>
        <taxon>Agaoninae</taxon>
        <taxon>Ceratosolen</taxon>
    </lineage>
</organism>
<evidence type="ECO:0000256" key="1">
    <source>
        <dbReference type="ARBA" id="ARBA00000900"/>
    </source>
</evidence>
<keyword evidence="7" id="KW-0833">Ubl conjugation pathway</keyword>
<evidence type="ECO:0000256" key="4">
    <source>
        <dbReference type="ARBA" id="ARBA00022723"/>
    </source>
</evidence>
<reference evidence="13" key="1">
    <citation type="submission" date="2025-08" db="UniProtKB">
        <authorList>
            <consortium name="RefSeq"/>
        </authorList>
    </citation>
    <scope>IDENTIFICATION</scope>
</reference>
<keyword evidence="8 9" id="KW-0862">Zinc</keyword>
<dbReference type="SMART" id="SM00184">
    <property type="entry name" value="RING"/>
    <property type="match status" value="1"/>
</dbReference>
<keyword evidence="3" id="KW-0808">Transferase</keyword>
<keyword evidence="5" id="KW-0677">Repeat</keyword>
<dbReference type="FunFam" id="3.30.40.10:FF:000117">
    <property type="entry name" value="Probable E3 ubiquitin-protein ligase makorin-1"/>
    <property type="match status" value="1"/>
</dbReference>
<feature type="domain" description="RING-type" evidence="10">
    <location>
        <begin position="322"/>
        <end position="375"/>
    </location>
</feature>
<evidence type="ECO:0000256" key="5">
    <source>
        <dbReference type="ARBA" id="ARBA00022737"/>
    </source>
</evidence>
<evidence type="ECO:0000256" key="8">
    <source>
        <dbReference type="ARBA" id="ARBA00022833"/>
    </source>
</evidence>
<dbReference type="SMART" id="SM00356">
    <property type="entry name" value="ZnF_C3H1"/>
    <property type="match status" value="3"/>
</dbReference>
<evidence type="ECO:0000259" key="11">
    <source>
        <dbReference type="PROSITE" id="PS50103"/>
    </source>
</evidence>
<evidence type="ECO:0000256" key="2">
    <source>
        <dbReference type="ARBA" id="ARBA00012483"/>
    </source>
</evidence>
<evidence type="ECO:0000256" key="7">
    <source>
        <dbReference type="ARBA" id="ARBA00022786"/>
    </source>
</evidence>
<dbReference type="GO" id="GO:0061630">
    <property type="term" value="F:ubiquitin protein ligase activity"/>
    <property type="evidence" value="ECO:0007669"/>
    <property type="project" value="UniProtKB-EC"/>
</dbReference>
<dbReference type="PANTHER" id="PTHR11224">
    <property type="entry name" value="MAKORIN-RELATED"/>
    <property type="match status" value="1"/>
</dbReference>
<dbReference type="Pfam" id="PF00642">
    <property type="entry name" value="zf-CCCH"/>
    <property type="match status" value="2"/>
</dbReference>
<name>A0AAJ6YGN8_9HYME</name>
<evidence type="ECO:0000256" key="9">
    <source>
        <dbReference type="PROSITE-ProRule" id="PRU00723"/>
    </source>
</evidence>
<protein>
    <recommendedName>
        <fullName evidence="2">RING-type E3 ubiquitin transferase</fullName>
        <ecNumber evidence="2">2.3.2.27</ecNumber>
    </recommendedName>
</protein>
<dbReference type="KEGG" id="csol:105362087"/>
<dbReference type="InterPro" id="IPR000571">
    <property type="entry name" value="Znf_CCCH"/>
</dbReference>
<evidence type="ECO:0000313" key="13">
    <source>
        <dbReference type="RefSeq" id="XP_011497726.1"/>
    </source>
</evidence>
<dbReference type="PROSITE" id="PS50103">
    <property type="entry name" value="ZF_C3H1"/>
    <property type="match status" value="3"/>
</dbReference>
<evidence type="ECO:0000313" key="12">
    <source>
        <dbReference type="Proteomes" id="UP000695007"/>
    </source>
</evidence>
<keyword evidence="6 9" id="KW-0863">Zinc-finger</keyword>
<evidence type="ECO:0000259" key="10">
    <source>
        <dbReference type="PROSITE" id="PS50089"/>
    </source>
</evidence>
<dbReference type="GO" id="GO:0008270">
    <property type="term" value="F:zinc ion binding"/>
    <property type="evidence" value="ECO:0007669"/>
    <property type="project" value="UniProtKB-KW"/>
</dbReference>
<keyword evidence="4 9" id="KW-0479">Metal-binding</keyword>
<gene>
    <name evidence="13" type="primary">LOC105362087</name>
</gene>
<sequence length="503" mass="57428">MADNSTCYNVVCRYFKKGICREGSKCRYKHMEVVRNETAPSESGSSQDSSASYVNIECYYFKRGNCRFGNNCGFAHNPDNYLEESDSDASTNGSLSNKNVETSLVAAEEWVKAPEFVPSSINFNVNVPFSMEDFASATHPKSYAQAVNPSSGQSTFSANDPLCLSFCTTVNCPNLHGDICDMCGLRNLHPYNEDLRKMHISTCSMENHEFNMTFKFDTQPSRELTFSLENYASAKTPMSYTRAVNSSSGQSTFTADDPLCPSFCTTVNCPNLHGDICDMCGKRNLHPYNEDLRKLHISACMEEHKIDMELSFAIQRSREKSCGVCFETIMEKSKGEQRFGILPNCNHCFCLTCIRKWRQSKQFDNKIIRACPECRVPSDFVCPSMYWVDTKDEKDKLIMDYKDALSTKDCKYFNKGRGNCPFGNKCFYLHALPDGTKADVGPPIRQRRNADNDIDVFHQLLLWDFMDERDNFWMYDFDDLRDFVNIVSDSDDSDLSEYDLYFD</sequence>
<dbReference type="SUPFAM" id="SSF57850">
    <property type="entry name" value="RING/U-box"/>
    <property type="match status" value="1"/>
</dbReference>
<dbReference type="GO" id="GO:0005634">
    <property type="term" value="C:nucleus"/>
    <property type="evidence" value="ECO:0007669"/>
    <property type="project" value="UniProtKB-ARBA"/>
</dbReference>